<sequence length="66" mass="7680">MESGNEQVEYAREFTKFRILNSIEKRGTKKLFSVLPGFTVMSECEGTSIRLVDYVVIIEFDETQIR</sequence>
<dbReference type="AlphaFoldDB" id="A0A183HJK8"/>
<reference evidence="3" key="1">
    <citation type="submission" date="2016-06" db="UniProtKB">
        <authorList>
            <consortium name="WormBaseParasite"/>
        </authorList>
    </citation>
    <scope>IDENTIFICATION</scope>
</reference>
<evidence type="ECO:0000313" key="2">
    <source>
        <dbReference type="Proteomes" id="UP000267606"/>
    </source>
</evidence>
<dbReference type="WBParaSite" id="OFLC_0000766901-mRNA-1">
    <property type="protein sequence ID" value="OFLC_0000766901-mRNA-1"/>
    <property type="gene ID" value="OFLC_0000766901"/>
</dbReference>
<dbReference type="Proteomes" id="UP000267606">
    <property type="component" value="Unassembled WGS sequence"/>
</dbReference>
<dbReference type="EMBL" id="UZAJ01008163">
    <property type="protein sequence ID" value="VDO52114.1"/>
    <property type="molecule type" value="Genomic_DNA"/>
</dbReference>
<gene>
    <name evidence="1" type="ORF">OFLC_LOCUS7667</name>
</gene>
<reference evidence="1 2" key="2">
    <citation type="submission" date="2018-11" db="EMBL/GenBank/DDBJ databases">
        <authorList>
            <consortium name="Pathogen Informatics"/>
        </authorList>
    </citation>
    <scope>NUCLEOTIDE SEQUENCE [LARGE SCALE GENOMIC DNA]</scope>
</reference>
<organism evidence="3">
    <name type="scientific">Onchocerca flexuosa</name>
    <dbReference type="NCBI Taxonomy" id="387005"/>
    <lineage>
        <taxon>Eukaryota</taxon>
        <taxon>Metazoa</taxon>
        <taxon>Ecdysozoa</taxon>
        <taxon>Nematoda</taxon>
        <taxon>Chromadorea</taxon>
        <taxon>Rhabditida</taxon>
        <taxon>Spirurina</taxon>
        <taxon>Spiruromorpha</taxon>
        <taxon>Filarioidea</taxon>
        <taxon>Onchocercidae</taxon>
        <taxon>Onchocerca</taxon>
    </lineage>
</organism>
<proteinExistence type="predicted"/>
<evidence type="ECO:0000313" key="1">
    <source>
        <dbReference type="EMBL" id="VDO52114.1"/>
    </source>
</evidence>
<protein>
    <submittedName>
        <fullName evidence="1 3">Uncharacterized protein</fullName>
    </submittedName>
</protein>
<name>A0A183HJK8_9BILA</name>
<accession>A0A183HJK8</accession>
<evidence type="ECO:0000313" key="3">
    <source>
        <dbReference type="WBParaSite" id="OFLC_0000766901-mRNA-1"/>
    </source>
</evidence>
<keyword evidence="2" id="KW-1185">Reference proteome</keyword>